<comment type="caution">
    <text evidence="7">The sequence shown here is derived from an EMBL/GenBank/DDBJ whole genome shotgun (WGS) entry which is preliminary data.</text>
</comment>
<evidence type="ECO:0000313" key="7">
    <source>
        <dbReference type="EMBL" id="MFC0516395.1"/>
    </source>
</evidence>
<dbReference type="Gene3D" id="1.10.10.10">
    <property type="entry name" value="Winged helix-like DNA-binding domain superfamily/Winged helix DNA-binding domain"/>
    <property type="match status" value="1"/>
</dbReference>
<dbReference type="InterPro" id="IPR013325">
    <property type="entry name" value="RNA_pol_sigma_r2"/>
</dbReference>
<dbReference type="Pfam" id="PF08281">
    <property type="entry name" value="Sigma70_r4_2"/>
    <property type="match status" value="1"/>
</dbReference>
<evidence type="ECO:0000259" key="5">
    <source>
        <dbReference type="Pfam" id="PF04542"/>
    </source>
</evidence>
<dbReference type="PANTHER" id="PTHR43133:SF46">
    <property type="entry name" value="RNA POLYMERASE SIGMA-70 FACTOR ECF SUBFAMILY"/>
    <property type="match status" value="1"/>
</dbReference>
<keyword evidence="2" id="KW-0805">Transcription regulation</keyword>
<dbReference type="Gene3D" id="1.10.1740.10">
    <property type="match status" value="1"/>
</dbReference>
<protein>
    <submittedName>
        <fullName evidence="7">RNA polymerase sigma factor</fullName>
    </submittedName>
</protein>
<dbReference type="PANTHER" id="PTHR43133">
    <property type="entry name" value="RNA POLYMERASE ECF-TYPE SIGMA FACTO"/>
    <property type="match status" value="1"/>
</dbReference>
<accession>A0ABV6LA90</accession>
<keyword evidence="8" id="KW-1185">Reference proteome</keyword>
<dbReference type="NCBIfam" id="TIGR02937">
    <property type="entry name" value="sigma70-ECF"/>
    <property type="match status" value="1"/>
</dbReference>
<name>A0ABV6LA90_9SPHI</name>
<dbReference type="Proteomes" id="UP001589828">
    <property type="component" value="Unassembled WGS sequence"/>
</dbReference>
<feature type="domain" description="RNA polymerase sigma factor 70 region 4 type 2" evidence="6">
    <location>
        <begin position="113"/>
        <end position="162"/>
    </location>
</feature>
<dbReference type="Pfam" id="PF04542">
    <property type="entry name" value="Sigma70_r2"/>
    <property type="match status" value="1"/>
</dbReference>
<proteinExistence type="inferred from homology"/>
<feature type="domain" description="RNA polymerase sigma-70 region 2" evidence="5">
    <location>
        <begin position="24"/>
        <end position="81"/>
    </location>
</feature>
<dbReference type="EMBL" id="JBHLTS010000055">
    <property type="protein sequence ID" value="MFC0516395.1"/>
    <property type="molecule type" value="Genomic_DNA"/>
</dbReference>
<organism evidence="7 8">
    <name type="scientific">Mucilaginibacter angelicae</name>
    <dbReference type="NCBI Taxonomy" id="869718"/>
    <lineage>
        <taxon>Bacteria</taxon>
        <taxon>Pseudomonadati</taxon>
        <taxon>Bacteroidota</taxon>
        <taxon>Sphingobacteriia</taxon>
        <taxon>Sphingobacteriales</taxon>
        <taxon>Sphingobacteriaceae</taxon>
        <taxon>Mucilaginibacter</taxon>
    </lineage>
</organism>
<evidence type="ECO:0000259" key="6">
    <source>
        <dbReference type="Pfam" id="PF08281"/>
    </source>
</evidence>
<keyword evidence="4" id="KW-0804">Transcription</keyword>
<sequence length="191" mass="22359">MKLADKPARLTRFEEIYSDTFDNLRNTFLKLTRDEEQTNDLLQTVYIKLWEKLDELEDQGDYARILYVYARNVFRDELRKKCRQEIARDELKYLAVASVNAEGTAELKEYENIVKEIIDKMPVKRQRVYRMFKEDGLSYKNIALSLGISSKTVDNHLNEASKEIRKQVKLAYQAGNLSSLTVVLIVQLLVN</sequence>
<dbReference type="InterPro" id="IPR014284">
    <property type="entry name" value="RNA_pol_sigma-70_dom"/>
</dbReference>
<dbReference type="InterPro" id="IPR036388">
    <property type="entry name" value="WH-like_DNA-bd_sf"/>
</dbReference>
<evidence type="ECO:0000256" key="1">
    <source>
        <dbReference type="ARBA" id="ARBA00010641"/>
    </source>
</evidence>
<reference evidence="7 8" key="1">
    <citation type="submission" date="2024-09" db="EMBL/GenBank/DDBJ databases">
        <authorList>
            <person name="Sun Q."/>
            <person name="Mori K."/>
        </authorList>
    </citation>
    <scope>NUCLEOTIDE SEQUENCE [LARGE SCALE GENOMIC DNA]</scope>
    <source>
        <strain evidence="7 8">NCAIM B.02415</strain>
    </source>
</reference>
<gene>
    <name evidence="7" type="ORF">ACFFGT_19465</name>
</gene>
<keyword evidence="3" id="KW-0731">Sigma factor</keyword>
<dbReference type="InterPro" id="IPR013324">
    <property type="entry name" value="RNA_pol_sigma_r3/r4-like"/>
</dbReference>
<dbReference type="InterPro" id="IPR007627">
    <property type="entry name" value="RNA_pol_sigma70_r2"/>
</dbReference>
<comment type="similarity">
    <text evidence="1">Belongs to the sigma-70 factor family. ECF subfamily.</text>
</comment>
<dbReference type="RefSeq" id="WP_377024181.1">
    <property type="nucleotide sequence ID" value="NZ_JBHLTS010000055.1"/>
</dbReference>
<evidence type="ECO:0000256" key="3">
    <source>
        <dbReference type="ARBA" id="ARBA00023082"/>
    </source>
</evidence>
<dbReference type="InterPro" id="IPR013249">
    <property type="entry name" value="RNA_pol_sigma70_r4_t2"/>
</dbReference>
<dbReference type="SUPFAM" id="SSF88659">
    <property type="entry name" value="Sigma3 and sigma4 domains of RNA polymerase sigma factors"/>
    <property type="match status" value="1"/>
</dbReference>
<dbReference type="InterPro" id="IPR039425">
    <property type="entry name" value="RNA_pol_sigma-70-like"/>
</dbReference>
<evidence type="ECO:0000256" key="4">
    <source>
        <dbReference type="ARBA" id="ARBA00023163"/>
    </source>
</evidence>
<evidence type="ECO:0000256" key="2">
    <source>
        <dbReference type="ARBA" id="ARBA00023015"/>
    </source>
</evidence>
<dbReference type="SUPFAM" id="SSF88946">
    <property type="entry name" value="Sigma2 domain of RNA polymerase sigma factors"/>
    <property type="match status" value="1"/>
</dbReference>
<evidence type="ECO:0000313" key="8">
    <source>
        <dbReference type="Proteomes" id="UP001589828"/>
    </source>
</evidence>